<dbReference type="InParanoid" id="A0A165T3H5"/>
<gene>
    <name evidence="1" type="ORF">NEOLEDRAFT_268804</name>
</gene>
<keyword evidence="2" id="KW-1185">Reference proteome</keyword>
<protein>
    <recommendedName>
        <fullName evidence="3">Fungal-type protein kinase domain-containing protein</fullName>
    </recommendedName>
</protein>
<dbReference type="AlphaFoldDB" id="A0A165T3H5"/>
<dbReference type="EMBL" id="KV425568">
    <property type="protein sequence ID" value="KZT26087.1"/>
    <property type="molecule type" value="Genomic_DNA"/>
</dbReference>
<proteinExistence type="predicted"/>
<organism evidence="1 2">
    <name type="scientific">Neolentinus lepideus HHB14362 ss-1</name>
    <dbReference type="NCBI Taxonomy" id="1314782"/>
    <lineage>
        <taxon>Eukaryota</taxon>
        <taxon>Fungi</taxon>
        <taxon>Dikarya</taxon>
        <taxon>Basidiomycota</taxon>
        <taxon>Agaricomycotina</taxon>
        <taxon>Agaricomycetes</taxon>
        <taxon>Gloeophyllales</taxon>
        <taxon>Gloeophyllaceae</taxon>
        <taxon>Neolentinus</taxon>
    </lineage>
</organism>
<dbReference type="OrthoDB" id="2846734at2759"/>
<sequence length="190" mass="21592">MTLPSKRKPRTRRAFGPAATEDKFHATYSAILTTWFPTSKGYLIDHQLMGEGGKPEYIIVRRAGGMRNPLLIVELKRLSKWNDAGKREVVSDLTTYIEGRFDLTQYNTIYGLGGIGLNWMVCKMEKSGQHVPQTILDWRGDISSDRTLQRSREFGLPHSVMIKDCVILCMYLYSDSNDLIAPNICVPQFS</sequence>
<dbReference type="Proteomes" id="UP000076761">
    <property type="component" value="Unassembled WGS sequence"/>
</dbReference>
<evidence type="ECO:0000313" key="1">
    <source>
        <dbReference type="EMBL" id="KZT26087.1"/>
    </source>
</evidence>
<evidence type="ECO:0008006" key="3">
    <source>
        <dbReference type="Google" id="ProtNLM"/>
    </source>
</evidence>
<reference evidence="1 2" key="1">
    <citation type="journal article" date="2016" name="Mol. Biol. Evol.">
        <title>Comparative Genomics of Early-Diverging Mushroom-Forming Fungi Provides Insights into the Origins of Lignocellulose Decay Capabilities.</title>
        <authorList>
            <person name="Nagy L.G."/>
            <person name="Riley R."/>
            <person name="Tritt A."/>
            <person name="Adam C."/>
            <person name="Daum C."/>
            <person name="Floudas D."/>
            <person name="Sun H."/>
            <person name="Yadav J.S."/>
            <person name="Pangilinan J."/>
            <person name="Larsson K.H."/>
            <person name="Matsuura K."/>
            <person name="Barry K."/>
            <person name="Labutti K."/>
            <person name="Kuo R."/>
            <person name="Ohm R.A."/>
            <person name="Bhattacharya S.S."/>
            <person name="Shirouzu T."/>
            <person name="Yoshinaga Y."/>
            <person name="Martin F.M."/>
            <person name="Grigoriev I.V."/>
            <person name="Hibbett D.S."/>
        </authorList>
    </citation>
    <scope>NUCLEOTIDE SEQUENCE [LARGE SCALE GENOMIC DNA]</scope>
    <source>
        <strain evidence="1 2">HHB14362 ss-1</strain>
    </source>
</reference>
<accession>A0A165T3H5</accession>
<name>A0A165T3H5_9AGAM</name>
<evidence type="ECO:0000313" key="2">
    <source>
        <dbReference type="Proteomes" id="UP000076761"/>
    </source>
</evidence>